<feature type="region of interest" description="Disordered" evidence="1">
    <location>
        <begin position="1"/>
        <end position="23"/>
    </location>
</feature>
<gene>
    <name evidence="2" type="ORF">G2W53_018462</name>
</gene>
<organism evidence="2 3">
    <name type="scientific">Senna tora</name>
    <dbReference type="NCBI Taxonomy" id="362788"/>
    <lineage>
        <taxon>Eukaryota</taxon>
        <taxon>Viridiplantae</taxon>
        <taxon>Streptophyta</taxon>
        <taxon>Embryophyta</taxon>
        <taxon>Tracheophyta</taxon>
        <taxon>Spermatophyta</taxon>
        <taxon>Magnoliopsida</taxon>
        <taxon>eudicotyledons</taxon>
        <taxon>Gunneridae</taxon>
        <taxon>Pentapetalae</taxon>
        <taxon>rosids</taxon>
        <taxon>fabids</taxon>
        <taxon>Fabales</taxon>
        <taxon>Fabaceae</taxon>
        <taxon>Caesalpinioideae</taxon>
        <taxon>Cassia clade</taxon>
        <taxon>Senna</taxon>
    </lineage>
</organism>
<accession>A0A834WNE0</accession>
<proteinExistence type="predicted"/>
<evidence type="ECO:0000313" key="3">
    <source>
        <dbReference type="Proteomes" id="UP000634136"/>
    </source>
</evidence>
<evidence type="ECO:0000256" key="1">
    <source>
        <dbReference type="SAM" id="MobiDB-lite"/>
    </source>
</evidence>
<reference evidence="2" key="1">
    <citation type="submission" date="2020-09" db="EMBL/GenBank/DDBJ databases">
        <title>Genome-Enabled Discovery of Anthraquinone Biosynthesis in Senna tora.</title>
        <authorList>
            <person name="Kang S.-H."/>
            <person name="Pandey R.P."/>
            <person name="Lee C.-M."/>
            <person name="Sim J.-S."/>
            <person name="Jeong J.-T."/>
            <person name="Choi B.-S."/>
            <person name="Jung M."/>
            <person name="Ginzburg D."/>
            <person name="Zhao K."/>
            <person name="Won S.Y."/>
            <person name="Oh T.-J."/>
            <person name="Yu Y."/>
            <person name="Kim N.-H."/>
            <person name="Lee O.R."/>
            <person name="Lee T.-H."/>
            <person name="Bashyal P."/>
            <person name="Kim T.-S."/>
            <person name="Lee W.-H."/>
            <person name="Kawkins C."/>
            <person name="Kim C.-K."/>
            <person name="Kim J.S."/>
            <person name="Ahn B.O."/>
            <person name="Rhee S.Y."/>
            <person name="Sohng J.K."/>
        </authorList>
    </citation>
    <scope>NUCLEOTIDE SEQUENCE</scope>
    <source>
        <tissue evidence="2">Leaf</tissue>
    </source>
</reference>
<dbReference type="EMBL" id="JAAIUW010000006">
    <property type="protein sequence ID" value="KAF7827298.1"/>
    <property type="molecule type" value="Genomic_DNA"/>
</dbReference>
<protein>
    <submittedName>
        <fullName evidence="2">Uncharacterized protein</fullName>
    </submittedName>
</protein>
<sequence length="23" mass="2564">MGKEDTGKWGRWGIDGTCADRSH</sequence>
<dbReference type="Proteomes" id="UP000634136">
    <property type="component" value="Unassembled WGS sequence"/>
</dbReference>
<dbReference type="AlphaFoldDB" id="A0A834WNE0"/>
<name>A0A834WNE0_9FABA</name>
<comment type="caution">
    <text evidence="2">The sequence shown here is derived from an EMBL/GenBank/DDBJ whole genome shotgun (WGS) entry which is preliminary data.</text>
</comment>
<evidence type="ECO:0000313" key="2">
    <source>
        <dbReference type="EMBL" id="KAF7827298.1"/>
    </source>
</evidence>
<keyword evidence="3" id="KW-1185">Reference proteome</keyword>